<keyword evidence="3" id="KW-1185">Reference proteome</keyword>
<name>A0AAD7AMF2_9AGAR</name>
<evidence type="ECO:0000313" key="2">
    <source>
        <dbReference type="EMBL" id="KAJ7363001.1"/>
    </source>
</evidence>
<comment type="caution">
    <text evidence="2">The sequence shown here is derived from an EMBL/GenBank/DDBJ whole genome shotgun (WGS) entry which is preliminary data.</text>
</comment>
<feature type="coiled-coil region" evidence="1">
    <location>
        <begin position="213"/>
        <end position="240"/>
    </location>
</feature>
<dbReference type="AlphaFoldDB" id="A0AAD7AMF2"/>
<evidence type="ECO:0000256" key="1">
    <source>
        <dbReference type="SAM" id="Coils"/>
    </source>
</evidence>
<keyword evidence="1" id="KW-0175">Coiled coil</keyword>
<reference evidence="2" key="1">
    <citation type="submission" date="2023-03" db="EMBL/GenBank/DDBJ databases">
        <title>Massive genome expansion in bonnet fungi (Mycena s.s.) driven by repeated elements and novel gene families across ecological guilds.</title>
        <authorList>
            <consortium name="Lawrence Berkeley National Laboratory"/>
            <person name="Harder C.B."/>
            <person name="Miyauchi S."/>
            <person name="Viragh M."/>
            <person name="Kuo A."/>
            <person name="Thoen E."/>
            <person name="Andreopoulos B."/>
            <person name="Lu D."/>
            <person name="Skrede I."/>
            <person name="Drula E."/>
            <person name="Henrissat B."/>
            <person name="Morin E."/>
            <person name="Kohler A."/>
            <person name="Barry K."/>
            <person name="LaButti K."/>
            <person name="Morin E."/>
            <person name="Salamov A."/>
            <person name="Lipzen A."/>
            <person name="Mereny Z."/>
            <person name="Hegedus B."/>
            <person name="Baldrian P."/>
            <person name="Stursova M."/>
            <person name="Weitz H."/>
            <person name="Taylor A."/>
            <person name="Grigoriev I.V."/>
            <person name="Nagy L.G."/>
            <person name="Martin F."/>
            <person name="Kauserud H."/>
        </authorList>
    </citation>
    <scope>NUCLEOTIDE SEQUENCE</scope>
    <source>
        <strain evidence="2">CBHHK002</strain>
    </source>
</reference>
<organism evidence="2 3">
    <name type="scientific">Mycena albidolilacea</name>
    <dbReference type="NCBI Taxonomy" id="1033008"/>
    <lineage>
        <taxon>Eukaryota</taxon>
        <taxon>Fungi</taxon>
        <taxon>Dikarya</taxon>
        <taxon>Basidiomycota</taxon>
        <taxon>Agaricomycotina</taxon>
        <taxon>Agaricomycetes</taxon>
        <taxon>Agaricomycetidae</taxon>
        <taxon>Agaricales</taxon>
        <taxon>Marasmiineae</taxon>
        <taxon>Mycenaceae</taxon>
        <taxon>Mycena</taxon>
    </lineage>
</organism>
<evidence type="ECO:0000313" key="3">
    <source>
        <dbReference type="Proteomes" id="UP001218218"/>
    </source>
</evidence>
<gene>
    <name evidence="2" type="ORF">DFH08DRAFT_1073852</name>
</gene>
<accession>A0AAD7AMF2</accession>
<dbReference type="Proteomes" id="UP001218218">
    <property type="component" value="Unassembled WGS sequence"/>
</dbReference>
<proteinExistence type="predicted"/>
<sequence>MPNLPNDLEREIFKISAVSRPLCIPTLMLVAWRVKVWVEPILYRTIVIWRSARFAPTPTPIEGHPTFYRKTLIPIIKSKPPPFFRDSVRHLLIHQIPEENTQGQFILSTCSGLEDLWIFELHPLLLPILSDFPLKRLYCGLYDLLTSNQIDFTHRLFSRLTHLEVIDSRPEMNLETWSGLALIPNLTHLAFNGLYFLSLAPFLLDRCPSLRLLVSLCAELDEAAARIAAYEDAAELLRDLRFVVMDCGEFELDWQTGAHTGEDYWVRAEAFANRRRSGEIDGQGGCQYRYRGAKAERRAVLKETRVEPGG</sequence>
<dbReference type="EMBL" id="JARIHO010000004">
    <property type="protein sequence ID" value="KAJ7363001.1"/>
    <property type="molecule type" value="Genomic_DNA"/>
</dbReference>
<protein>
    <submittedName>
        <fullName evidence="2">Uncharacterized protein</fullName>
    </submittedName>
</protein>